<feature type="domain" description="HTH gntR-type" evidence="4">
    <location>
        <begin position="2"/>
        <end position="70"/>
    </location>
</feature>
<dbReference type="Proteomes" id="UP000675379">
    <property type="component" value="Unassembled WGS sequence"/>
</dbReference>
<dbReference type="GO" id="GO:0045892">
    <property type="term" value="P:negative regulation of DNA-templated transcription"/>
    <property type="evidence" value="ECO:0007669"/>
    <property type="project" value="TreeGrafter"/>
</dbReference>
<dbReference type="SUPFAM" id="SSF64288">
    <property type="entry name" value="Chorismate lyase-like"/>
    <property type="match status" value="1"/>
</dbReference>
<sequence length="235" mass="26664">MSIKYKDISNRLEEEILQGIYDKGDKLPTEEKLAARHGVSRNTIRKALEILVRKGLIISIQGSGVFLRHATPQGALNLEDFNGLTESFSGQEVTSEVLELKLIRADEKLSLAMGCRLGAPIYFVKRMRRIDGVPYVVEYAYHNQEHIPYLDEKIAAGSIFRYIREELGKEIGYLDREISAAKLGEEDARLLGLQAGDPALISTNRGFLKNGEIFDYSVDIHHYQTTRFLKLSDYR</sequence>
<evidence type="ECO:0000256" key="2">
    <source>
        <dbReference type="ARBA" id="ARBA00023125"/>
    </source>
</evidence>
<dbReference type="PRINTS" id="PR00035">
    <property type="entry name" value="HTHGNTR"/>
</dbReference>
<dbReference type="CDD" id="cd07377">
    <property type="entry name" value="WHTH_GntR"/>
    <property type="match status" value="1"/>
</dbReference>
<keyword evidence="6" id="KW-1185">Reference proteome</keyword>
<reference evidence="5" key="1">
    <citation type="submission" date="2021-04" db="EMBL/GenBank/DDBJ databases">
        <title>Proteiniclasticum sedimins sp. nov., an obligate anaerobic bacterium isolated from anaerobic sludge.</title>
        <authorList>
            <person name="Liu J."/>
        </authorList>
    </citation>
    <scope>NUCLEOTIDE SEQUENCE</scope>
    <source>
        <strain evidence="5">BAD-10</strain>
    </source>
</reference>
<evidence type="ECO:0000259" key="4">
    <source>
        <dbReference type="PROSITE" id="PS50949"/>
    </source>
</evidence>
<dbReference type="InterPro" id="IPR028978">
    <property type="entry name" value="Chorismate_lyase_/UTRA_dom_sf"/>
</dbReference>
<evidence type="ECO:0000256" key="3">
    <source>
        <dbReference type="ARBA" id="ARBA00023163"/>
    </source>
</evidence>
<comment type="caution">
    <text evidence="5">The sequence shown here is derived from an EMBL/GenBank/DDBJ whole genome shotgun (WGS) entry which is preliminary data.</text>
</comment>
<dbReference type="SMART" id="SM00345">
    <property type="entry name" value="HTH_GNTR"/>
    <property type="match status" value="1"/>
</dbReference>
<dbReference type="Gene3D" id="1.10.10.10">
    <property type="entry name" value="Winged helix-like DNA-binding domain superfamily/Winged helix DNA-binding domain"/>
    <property type="match status" value="1"/>
</dbReference>
<dbReference type="InterPro" id="IPR036390">
    <property type="entry name" value="WH_DNA-bd_sf"/>
</dbReference>
<dbReference type="Pfam" id="PF07702">
    <property type="entry name" value="UTRA"/>
    <property type="match status" value="1"/>
</dbReference>
<dbReference type="RefSeq" id="WP_211802430.1">
    <property type="nucleotide sequence ID" value="NZ_JAGSCS010000018.1"/>
</dbReference>
<dbReference type="SMART" id="SM00866">
    <property type="entry name" value="UTRA"/>
    <property type="match status" value="1"/>
</dbReference>
<dbReference type="AlphaFoldDB" id="A0A941HR38"/>
<keyword evidence="1" id="KW-0805">Transcription regulation</keyword>
<dbReference type="GO" id="GO:0003677">
    <property type="term" value="F:DNA binding"/>
    <property type="evidence" value="ECO:0007669"/>
    <property type="project" value="UniProtKB-KW"/>
</dbReference>
<dbReference type="SUPFAM" id="SSF46785">
    <property type="entry name" value="Winged helix' DNA-binding domain"/>
    <property type="match status" value="1"/>
</dbReference>
<organism evidence="5 6">
    <name type="scientific">Proteiniclasticum sediminis</name>
    <dbReference type="NCBI Taxonomy" id="2804028"/>
    <lineage>
        <taxon>Bacteria</taxon>
        <taxon>Bacillati</taxon>
        <taxon>Bacillota</taxon>
        <taxon>Clostridia</taxon>
        <taxon>Eubacteriales</taxon>
        <taxon>Clostridiaceae</taxon>
        <taxon>Proteiniclasticum</taxon>
    </lineage>
</organism>
<accession>A0A941HR38</accession>
<proteinExistence type="predicted"/>
<dbReference type="InterPro" id="IPR011663">
    <property type="entry name" value="UTRA"/>
</dbReference>
<dbReference type="InterPro" id="IPR050679">
    <property type="entry name" value="Bact_HTH_transcr_reg"/>
</dbReference>
<dbReference type="PANTHER" id="PTHR44846">
    <property type="entry name" value="MANNOSYL-D-GLYCERATE TRANSPORT/METABOLISM SYSTEM REPRESSOR MNGR-RELATED"/>
    <property type="match status" value="1"/>
</dbReference>
<keyword evidence="3" id="KW-0804">Transcription</keyword>
<dbReference type="InterPro" id="IPR036388">
    <property type="entry name" value="WH-like_DNA-bd_sf"/>
</dbReference>
<name>A0A941HR38_9CLOT</name>
<evidence type="ECO:0000313" key="5">
    <source>
        <dbReference type="EMBL" id="MBR0577016.1"/>
    </source>
</evidence>
<protein>
    <submittedName>
        <fullName evidence="5">GntR family transcriptional regulator</fullName>
    </submittedName>
</protein>
<dbReference type="InterPro" id="IPR000524">
    <property type="entry name" value="Tscrpt_reg_HTH_GntR"/>
</dbReference>
<evidence type="ECO:0000256" key="1">
    <source>
        <dbReference type="ARBA" id="ARBA00023015"/>
    </source>
</evidence>
<keyword evidence="2" id="KW-0238">DNA-binding</keyword>
<evidence type="ECO:0000313" key="6">
    <source>
        <dbReference type="Proteomes" id="UP000675379"/>
    </source>
</evidence>
<gene>
    <name evidence="5" type="ORF">KCG48_11885</name>
</gene>
<dbReference type="Gene3D" id="3.40.1410.10">
    <property type="entry name" value="Chorismate lyase-like"/>
    <property type="match status" value="1"/>
</dbReference>
<dbReference type="GO" id="GO:0003700">
    <property type="term" value="F:DNA-binding transcription factor activity"/>
    <property type="evidence" value="ECO:0007669"/>
    <property type="project" value="InterPro"/>
</dbReference>
<dbReference type="PROSITE" id="PS50949">
    <property type="entry name" value="HTH_GNTR"/>
    <property type="match status" value="1"/>
</dbReference>
<dbReference type="Pfam" id="PF00392">
    <property type="entry name" value="GntR"/>
    <property type="match status" value="1"/>
</dbReference>
<dbReference type="EMBL" id="JAGSCS010000018">
    <property type="protein sequence ID" value="MBR0577016.1"/>
    <property type="molecule type" value="Genomic_DNA"/>
</dbReference>
<dbReference type="PANTHER" id="PTHR44846:SF4">
    <property type="entry name" value="HTH GNTR-TYPE DOMAIN-CONTAINING PROTEIN"/>
    <property type="match status" value="1"/>
</dbReference>